<evidence type="ECO:0000256" key="4">
    <source>
        <dbReference type="ARBA" id="ARBA00022989"/>
    </source>
</evidence>
<dbReference type="PANTHER" id="PTHR48018">
    <property type="entry name" value="OLFACTORY RECEPTOR"/>
    <property type="match status" value="1"/>
</dbReference>
<keyword evidence="12" id="KW-1185">Reference proteome</keyword>
<dbReference type="Pfam" id="PF13853">
    <property type="entry name" value="7tm_4"/>
    <property type="match status" value="1"/>
</dbReference>
<keyword evidence="9" id="KW-0807">Transducer</keyword>
<keyword evidence="4 10" id="KW-1133">Transmembrane helix</keyword>
<proteinExistence type="predicted"/>
<sequence length="94" mass="10292">FNLAATSLAILLSYAFILAAILGTRSAAGKRKALPTCASHLAVVLLFYGSLVSMYSRRSSRSSRQRDKVASVFYTMVTPMLNPFICSLRSQEVK</sequence>
<evidence type="ECO:0000256" key="9">
    <source>
        <dbReference type="ARBA" id="ARBA00023224"/>
    </source>
</evidence>
<dbReference type="GO" id="GO:0004984">
    <property type="term" value="F:olfactory receptor activity"/>
    <property type="evidence" value="ECO:0007669"/>
    <property type="project" value="InterPro"/>
</dbReference>
<name>A0A7K6EZ65_9PASS</name>
<gene>
    <name evidence="11" type="primary">Or9g4</name>
    <name evidence="11" type="ORF">GRAPIC_R10063</name>
</gene>
<comment type="subcellular location">
    <subcellularLocation>
        <location evidence="2">Membrane</location>
        <topology evidence="2">Multi-pass membrane protein</topology>
    </subcellularLocation>
</comment>
<dbReference type="Gene3D" id="1.20.1070.10">
    <property type="entry name" value="Rhodopsin 7-helix transmembrane proteins"/>
    <property type="match status" value="1"/>
</dbReference>
<dbReference type="EMBL" id="VZRM01009442">
    <property type="protein sequence ID" value="NWV44460.1"/>
    <property type="molecule type" value="Genomic_DNA"/>
</dbReference>
<evidence type="ECO:0000256" key="6">
    <source>
        <dbReference type="ARBA" id="ARBA00023136"/>
    </source>
</evidence>
<keyword evidence="5" id="KW-0297">G-protein coupled receptor</keyword>
<accession>A0A7K6EZ65</accession>
<dbReference type="AlphaFoldDB" id="A0A7K6EZ65"/>
<evidence type="ECO:0000256" key="2">
    <source>
        <dbReference type="ARBA" id="ARBA00004141"/>
    </source>
</evidence>
<feature type="transmembrane region" description="Helical" evidence="10">
    <location>
        <begin position="37"/>
        <end position="56"/>
    </location>
</feature>
<comment type="caution">
    <text evidence="11">The sequence shown here is derived from an EMBL/GenBank/DDBJ whole genome shotgun (WGS) entry which is preliminary data.</text>
</comment>
<dbReference type="SUPFAM" id="SSF81321">
    <property type="entry name" value="Family A G protein-coupled receptor-like"/>
    <property type="match status" value="1"/>
</dbReference>
<feature type="non-terminal residue" evidence="11">
    <location>
        <position position="94"/>
    </location>
</feature>
<keyword evidence="3 10" id="KW-0812">Transmembrane</keyword>
<evidence type="ECO:0000313" key="11">
    <source>
        <dbReference type="EMBL" id="NWV44460.1"/>
    </source>
</evidence>
<protein>
    <submittedName>
        <fullName evidence="11">OR9G4 protein</fullName>
    </submittedName>
</protein>
<keyword evidence="7" id="KW-0675">Receptor</keyword>
<dbReference type="GO" id="GO:0016020">
    <property type="term" value="C:membrane"/>
    <property type="evidence" value="ECO:0007669"/>
    <property type="project" value="UniProtKB-SubCell"/>
</dbReference>
<organism evidence="11 12">
    <name type="scientific">Grantiella picta</name>
    <dbReference type="NCBI Taxonomy" id="266360"/>
    <lineage>
        <taxon>Eukaryota</taxon>
        <taxon>Metazoa</taxon>
        <taxon>Chordata</taxon>
        <taxon>Craniata</taxon>
        <taxon>Vertebrata</taxon>
        <taxon>Euteleostomi</taxon>
        <taxon>Archelosauria</taxon>
        <taxon>Archosauria</taxon>
        <taxon>Dinosauria</taxon>
        <taxon>Saurischia</taxon>
        <taxon>Theropoda</taxon>
        <taxon>Coelurosauria</taxon>
        <taxon>Aves</taxon>
        <taxon>Neognathae</taxon>
        <taxon>Neoaves</taxon>
        <taxon>Telluraves</taxon>
        <taxon>Australaves</taxon>
        <taxon>Passeriformes</taxon>
        <taxon>Meliphagoidea</taxon>
        <taxon>Meliphagidae</taxon>
        <taxon>Grantiella</taxon>
    </lineage>
</organism>
<evidence type="ECO:0000256" key="7">
    <source>
        <dbReference type="ARBA" id="ARBA00023170"/>
    </source>
</evidence>
<comment type="function">
    <text evidence="1">Odorant receptor.</text>
</comment>
<evidence type="ECO:0000256" key="5">
    <source>
        <dbReference type="ARBA" id="ARBA00023040"/>
    </source>
</evidence>
<feature type="non-terminal residue" evidence="11">
    <location>
        <position position="1"/>
    </location>
</feature>
<evidence type="ECO:0000256" key="3">
    <source>
        <dbReference type="ARBA" id="ARBA00022692"/>
    </source>
</evidence>
<evidence type="ECO:0000256" key="1">
    <source>
        <dbReference type="ARBA" id="ARBA00002936"/>
    </source>
</evidence>
<keyword evidence="6 10" id="KW-0472">Membrane</keyword>
<dbReference type="GO" id="GO:0004930">
    <property type="term" value="F:G protein-coupled receptor activity"/>
    <property type="evidence" value="ECO:0007669"/>
    <property type="project" value="UniProtKB-KW"/>
</dbReference>
<keyword evidence="8" id="KW-0325">Glycoprotein</keyword>
<dbReference type="InterPro" id="IPR000725">
    <property type="entry name" value="Olfact_rcpt"/>
</dbReference>
<dbReference type="Proteomes" id="UP000575029">
    <property type="component" value="Unassembled WGS sequence"/>
</dbReference>
<evidence type="ECO:0000313" key="12">
    <source>
        <dbReference type="Proteomes" id="UP000575029"/>
    </source>
</evidence>
<evidence type="ECO:0000256" key="10">
    <source>
        <dbReference type="SAM" id="Phobius"/>
    </source>
</evidence>
<evidence type="ECO:0000256" key="8">
    <source>
        <dbReference type="ARBA" id="ARBA00023180"/>
    </source>
</evidence>
<reference evidence="11 12" key="1">
    <citation type="submission" date="2019-09" db="EMBL/GenBank/DDBJ databases">
        <title>Bird 10,000 Genomes (B10K) Project - Family phase.</title>
        <authorList>
            <person name="Zhang G."/>
        </authorList>
    </citation>
    <scope>NUCLEOTIDE SEQUENCE [LARGE SCALE GENOMIC DNA]</scope>
    <source>
        <strain evidence="11">B10K-DU-029-50</strain>
        <tissue evidence="11">Heart</tissue>
    </source>
</reference>